<protein>
    <recommendedName>
        <fullName evidence="2">Helitron helicase-like domain-containing protein</fullName>
    </recommendedName>
</protein>
<organism evidence="3 4">
    <name type="scientific">Mycena rosella</name>
    <name type="common">Pink bonnet</name>
    <name type="synonym">Agaricus rosellus</name>
    <dbReference type="NCBI Taxonomy" id="1033263"/>
    <lineage>
        <taxon>Eukaryota</taxon>
        <taxon>Fungi</taxon>
        <taxon>Dikarya</taxon>
        <taxon>Basidiomycota</taxon>
        <taxon>Agaricomycotina</taxon>
        <taxon>Agaricomycetes</taxon>
        <taxon>Agaricomycetidae</taxon>
        <taxon>Agaricales</taxon>
        <taxon>Marasmiineae</taxon>
        <taxon>Mycenaceae</taxon>
        <taxon>Mycena</taxon>
    </lineage>
</organism>
<feature type="region of interest" description="Disordered" evidence="1">
    <location>
        <begin position="341"/>
        <end position="373"/>
    </location>
</feature>
<dbReference type="Pfam" id="PF14214">
    <property type="entry name" value="Helitron_like_N"/>
    <property type="match status" value="1"/>
</dbReference>
<sequence length="433" mass="48612">MRNEIRALMIEKGLTILAYDPEQRDTEGGILGVVKAYYGCVEAQGRGSLHCHMMVWVAGGLNPDELKAKALENGGNIEFQKRFIAFMDDTISTEVPPDPAPELETPLSKFHPCSTRGPGPDIAPANYSDAEAKDLHNLVERCQRHRHTNTCWKYWKGPPEPRDCRFDLDKSNETPISVFDPETGEFHPRCLDGLVNNFNSTMIQATRCNMDIKFIGSGPAAKAVLHYITDYITKSQLQAHVAYAALELAVSKLGEYSPDEELLTSRARRLLQKCAHSMISKQEMSSQQVVSYLMDFEDHFTAHNLESFIDKEQPSPECYPAKLAERLNVSPDTELPNCLVDDDALLDPSSEDPPVDFSHPSAEELEEQDGERNTDEFDNLSLEVDATGQIQRTANQACDYQSRGSLLSNVNVWDFVAQSQKERRKKMARGRRG</sequence>
<feature type="domain" description="Helitron helicase-like" evidence="2">
    <location>
        <begin position="27"/>
        <end position="55"/>
    </location>
</feature>
<evidence type="ECO:0000313" key="3">
    <source>
        <dbReference type="EMBL" id="KAJ7672931.1"/>
    </source>
</evidence>
<feature type="compositionally biased region" description="Acidic residues" evidence="1">
    <location>
        <begin position="341"/>
        <end position="354"/>
    </location>
</feature>
<dbReference type="InterPro" id="IPR025476">
    <property type="entry name" value="Helitron_helicase-like"/>
</dbReference>
<dbReference type="EMBL" id="JARKIE010000164">
    <property type="protein sequence ID" value="KAJ7672931.1"/>
    <property type="molecule type" value="Genomic_DNA"/>
</dbReference>
<evidence type="ECO:0000256" key="1">
    <source>
        <dbReference type="SAM" id="MobiDB-lite"/>
    </source>
</evidence>
<gene>
    <name evidence="3" type="ORF">B0H17DRAFT_1161863</name>
</gene>
<evidence type="ECO:0000313" key="4">
    <source>
        <dbReference type="Proteomes" id="UP001221757"/>
    </source>
</evidence>
<name>A0AAD7GAP3_MYCRO</name>
<accession>A0AAD7GAP3</accession>
<evidence type="ECO:0000259" key="2">
    <source>
        <dbReference type="Pfam" id="PF14214"/>
    </source>
</evidence>
<comment type="caution">
    <text evidence="3">The sequence shown here is derived from an EMBL/GenBank/DDBJ whole genome shotgun (WGS) entry which is preliminary data.</text>
</comment>
<dbReference type="Proteomes" id="UP001221757">
    <property type="component" value="Unassembled WGS sequence"/>
</dbReference>
<dbReference type="AlphaFoldDB" id="A0AAD7GAP3"/>
<proteinExistence type="predicted"/>
<keyword evidence="4" id="KW-1185">Reference proteome</keyword>
<reference evidence="3" key="1">
    <citation type="submission" date="2023-03" db="EMBL/GenBank/DDBJ databases">
        <title>Massive genome expansion in bonnet fungi (Mycena s.s.) driven by repeated elements and novel gene families across ecological guilds.</title>
        <authorList>
            <consortium name="Lawrence Berkeley National Laboratory"/>
            <person name="Harder C.B."/>
            <person name="Miyauchi S."/>
            <person name="Viragh M."/>
            <person name="Kuo A."/>
            <person name="Thoen E."/>
            <person name="Andreopoulos B."/>
            <person name="Lu D."/>
            <person name="Skrede I."/>
            <person name="Drula E."/>
            <person name="Henrissat B."/>
            <person name="Morin E."/>
            <person name="Kohler A."/>
            <person name="Barry K."/>
            <person name="LaButti K."/>
            <person name="Morin E."/>
            <person name="Salamov A."/>
            <person name="Lipzen A."/>
            <person name="Mereny Z."/>
            <person name="Hegedus B."/>
            <person name="Baldrian P."/>
            <person name="Stursova M."/>
            <person name="Weitz H."/>
            <person name="Taylor A."/>
            <person name="Grigoriev I.V."/>
            <person name="Nagy L.G."/>
            <person name="Martin F."/>
            <person name="Kauserud H."/>
        </authorList>
    </citation>
    <scope>NUCLEOTIDE SEQUENCE</scope>
    <source>
        <strain evidence="3">CBHHK067</strain>
    </source>
</reference>